<comment type="caution">
    <text evidence="7">The sequence shown here is derived from an EMBL/GenBank/DDBJ whole genome shotgun (WGS) entry which is preliminary data.</text>
</comment>
<feature type="domain" description="ABC transporter" evidence="6">
    <location>
        <begin position="255"/>
        <end position="509"/>
    </location>
</feature>
<organism evidence="7 8">
    <name type="scientific">Isoptericola cucumis</name>
    <dbReference type="NCBI Taxonomy" id="1776856"/>
    <lineage>
        <taxon>Bacteria</taxon>
        <taxon>Bacillati</taxon>
        <taxon>Actinomycetota</taxon>
        <taxon>Actinomycetes</taxon>
        <taxon>Micrococcales</taxon>
        <taxon>Promicromonosporaceae</taxon>
        <taxon>Isoptericola</taxon>
    </lineage>
</organism>
<dbReference type="InterPro" id="IPR003439">
    <property type="entry name" value="ABC_transporter-like_ATP-bd"/>
</dbReference>
<dbReference type="InterPro" id="IPR027417">
    <property type="entry name" value="P-loop_NTPase"/>
</dbReference>
<evidence type="ECO:0000256" key="3">
    <source>
        <dbReference type="ARBA" id="ARBA00022741"/>
    </source>
</evidence>
<reference evidence="8" key="1">
    <citation type="journal article" date="2019" name="Int. J. Syst. Evol. Microbiol.">
        <title>The Global Catalogue of Microorganisms (GCM) 10K type strain sequencing project: providing services to taxonomists for standard genome sequencing and annotation.</title>
        <authorList>
            <consortium name="The Broad Institute Genomics Platform"/>
            <consortium name="The Broad Institute Genome Sequencing Center for Infectious Disease"/>
            <person name="Wu L."/>
            <person name="Ma J."/>
        </authorList>
    </citation>
    <scope>NUCLEOTIDE SEQUENCE [LARGE SCALE GENOMIC DNA]</scope>
    <source>
        <strain evidence="8">CCM 8653</strain>
    </source>
</reference>
<dbReference type="Pfam" id="PF00005">
    <property type="entry name" value="ABC_tran"/>
    <property type="match status" value="2"/>
</dbReference>
<evidence type="ECO:0000256" key="4">
    <source>
        <dbReference type="ARBA" id="ARBA00022840"/>
    </source>
</evidence>
<evidence type="ECO:0000256" key="1">
    <source>
        <dbReference type="ARBA" id="ARBA00022448"/>
    </source>
</evidence>
<evidence type="ECO:0000313" key="8">
    <source>
        <dbReference type="Proteomes" id="UP000632535"/>
    </source>
</evidence>
<keyword evidence="8" id="KW-1185">Reference proteome</keyword>
<dbReference type="PANTHER" id="PTHR43790:SF9">
    <property type="entry name" value="GALACTOFURANOSE TRANSPORTER ATP-BINDING PROTEIN YTFR"/>
    <property type="match status" value="1"/>
</dbReference>
<dbReference type="SUPFAM" id="SSF52540">
    <property type="entry name" value="P-loop containing nucleoside triphosphate hydrolases"/>
    <property type="match status" value="2"/>
</dbReference>
<evidence type="ECO:0000259" key="6">
    <source>
        <dbReference type="PROSITE" id="PS50893"/>
    </source>
</evidence>
<dbReference type="PANTHER" id="PTHR43790">
    <property type="entry name" value="CARBOHYDRATE TRANSPORT ATP-BINDING PROTEIN MG119-RELATED"/>
    <property type="match status" value="1"/>
</dbReference>
<keyword evidence="2" id="KW-0677">Repeat</keyword>
<keyword evidence="3" id="KW-0547">Nucleotide-binding</keyword>
<evidence type="ECO:0000256" key="5">
    <source>
        <dbReference type="SAM" id="MobiDB-lite"/>
    </source>
</evidence>
<sequence>MSSRTDRAAPVVEMYGITVERGGVRVLDDVDLTLHPGEVHAIMGENGAGKSTLIGALTGTVPIVSGDVLVDGAARTPTSVAQSRAEGIATVFQESHLSPHLTVAENVMIGHEVRRWFGIDWAANRERASAALATLGIEDVDPRTPLAALSPATKQLVAVARAIVLEPRVLVLDEPTSSLDAAEAARLLGVVRRLRDQGVAVLFVSHFLEQVFEVSDRMTVLRGGRVVAEYRTAEVERAELISKMIGEDIDALQALHSQRLAHHYAGSGEATLRATSIGRRGSLEPTDVDLARGEVVGFAGLRGSGRTELARLMSGVERADRGELWLDGARVQLRSPGAALRYRIAMSSENVREDGIVAGLTVRENIVLALQALRGWSRPLSRGEQDAVVDTYLDALHLSRDDLDRPAGELSGGTQQKVLVARLLATRPHVLILDEPTRGIDIAAKLDIQRRVARLAGEGVAVVFISSQLEEVVRLSDRIVVLKDREKIGELSNGPGVTVDTIVEMIAADLDELAPGDDDGAGAADGAGGRDVT</sequence>
<evidence type="ECO:0000256" key="2">
    <source>
        <dbReference type="ARBA" id="ARBA00022737"/>
    </source>
</evidence>
<feature type="domain" description="ABC transporter" evidence="6">
    <location>
        <begin position="12"/>
        <end position="248"/>
    </location>
</feature>
<dbReference type="InterPro" id="IPR003593">
    <property type="entry name" value="AAA+_ATPase"/>
</dbReference>
<dbReference type="PROSITE" id="PS50893">
    <property type="entry name" value="ABC_TRANSPORTER_2"/>
    <property type="match status" value="2"/>
</dbReference>
<dbReference type="EMBL" id="BMDG01000006">
    <property type="protein sequence ID" value="GGI08091.1"/>
    <property type="molecule type" value="Genomic_DNA"/>
</dbReference>
<keyword evidence="4 7" id="KW-0067">ATP-binding</keyword>
<accession>A0ABQ2B5C6</accession>
<dbReference type="CDD" id="cd03215">
    <property type="entry name" value="ABC_Carb_Monos_II"/>
    <property type="match status" value="1"/>
</dbReference>
<dbReference type="Proteomes" id="UP000632535">
    <property type="component" value="Unassembled WGS sequence"/>
</dbReference>
<feature type="region of interest" description="Disordered" evidence="5">
    <location>
        <begin position="514"/>
        <end position="533"/>
    </location>
</feature>
<dbReference type="SMART" id="SM00382">
    <property type="entry name" value="AAA"/>
    <property type="match status" value="2"/>
</dbReference>
<dbReference type="GO" id="GO:0005524">
    <property type="term" value="F:ATP binding"/>
    <property type="evidence" value="ECO:0007669"/>
    <property type="project" value="UniProtKB-KW"/>
</dbReference>
<proteinExistence type="predicted"/>
<feature type="compositionally biased region" description="Gly residues" evidence="5">
    <location>
        <begin position="523"/>
        <end position="533"/>
    </location>
</feature>
<dbReference type="Gene3D" id="3.40.50.300">
    <property type="entry name" value="P-loop containing nucleotide triphosphate hydrolases"/>
    <property type="match status" value="2"/>
</dbReference>
<protein>
    <submittedName>
        <fullName evidence="7">Sugar ABC transporter ATP-binding protein</fullName>
    </submittedName>
</protein>
<dbReference type="CDD" id="cd03216">
    <property type="entry name" value="ABC_Carb_Monos_I"/>
    <property type="match status" value="1"/>
</dbReference>
<evidence type="ECO:0000313" key="7">
    <source>
        <dbReference type="EMBL" id="GGI08091.1"/>
    </source>
</evidence>
<dbReference type="InterPro" id="IPR050107">
    <property type="entry name" value="ABC_carbohydrate_import_ATPase"/>
</dbReference>
<keyword evidence="1" id="KW-0813">Transport</keyword>
<name>A0ABQ2B5C6_9MICO</name>
<gene>
    <name evidence="7" type="ORF">GCM10007368_19420</name>
</gene>